<dbReference type="InterPro" id="IPR001965">
    <property type="entry name" value="Znf_PHD"/>
</dbReference>
<evidence type="ECO:0000256" key="3">
    <source>
        <dbReference type="ARBA" id="ARBA00022833"/>
    </source>
</evidence>
<dbReference type="PANTHER" id="PTHR45865:SF1">
    <property type="entry name" value="E3 UBIQUITIN-PROTEIN LIGASE SHPRH"/>
    <property type="match status" value="1"/>
</dbReference>
<dbReference type="CDD" id="cd18070">
    <property type="entry name" value="DEXQc_SHPRH"/>
    <property type="match status" value="1"/>
</dbReference>
<dbReference type="GO" id="GO:0008270">
    <property type="term" value="F:zinc ion binding"/>
    <property type="evidence" value="ECO:0007669"/>
    <property type="project" value="UniProtKB-KW"/>
</dbReference>
<feature type="compositionally biased region" description="Low complexity" evidence="4">
    <location>
        <begin position="581"/>
        <end position="591"/>
    </location>
</feature>
<dbReference type="Proteomes" id="UP000594261">
    <property type="component" value="Chromosome 8"/>
</dbReference>
<feature type="region of interest" description="Disordered" evidence="4">
    <location>
        <begin position="1"/>
        <end position="21"/>
    </location>
</feature>
<evidence type="ECO:0000259" key="6">
    <source>
        <dbReference type="SMART" id="SM00487"/>
    </source>
</evidence>
<organism evidence="7 8">
    <name type="scientific">Quercus lobata</name>
    <name type="common">Valley oak</name>
    <dbReference type="NCBI Taxonomy" id="97700"/>
    <lineage>
        <taxon>Eukaryota</taxon>
        <taxon>Viridiplantae</taxon>
        <taxon>Streptophyta</taxon>
        <taxon>Embryophyta</taxon>
        <taxon>Tracheophyta</taxon>
        <taxon>Spermatophyta</taxon>
        <taxon>Magnoliopsida</taxon>
        <taxon>eudicotyledons</taxon>
        <taxon>Gunneridae</taxon>
        <taxon>Pentapetalae</taxon>
        <taxon>rosids</taxon>
        <taxon>fabids</taxon>
        <taxon>Fagales</taxon>
        <taxon>Fagaceae</taxon>
        <taxon>Quercus</taxon>
    </lineage>
</organism>
<dbReference type="InterPro" id="IPR013083">
    <property type="entry name" value="Znf_RING/FYVE/PHD"/>
</dbReference>
<dbReference type="Gene3D" id="3.30.40.10">
    <property type="entry name" value="Zinc/RING finger domain, C3HC4 (zinc finger)"/>
    <property type="match status" value="1"/>
</dbReference>
<dbReference type="SUPFAM" id="SSF52540">
    <property type="entry name" value="P-loop containing nucleoside triphosphate hydrolases"/>
    <property type="match status" value="1"/>
</dbReference>
<dbReference type="Gene3D" id="3.40.50.10810">
    <property type="entry name" value="Tandem AAA-ATPase domain"/>
    <property type="match status" value="1"/>
</dbReference>
<dbReference type="GO" id="GO:0005524">
    <property type="term" value="F:ATP binding"/>
    <property type="evidence" value="ECO:0007669"/>
    <property type="project" value="InterPro"/>
</dbReference>
<evidence type="ECO:0000313" key="7">
    <source>
        <dbReference type="EnsemblPlants" id="QL08p003473:mrna"/>
    </source>
</evidence>
<dbReference type="EMBL" id="LRBV02000008">
    <property type="status" value="NOT_ANNOTATED_CDS"/>
    <property type="molecule type" value="Genomic_DNA"/>
</dbReference>
<dbReference type="InParanoid" id="A0A7N2M7E6"/>
<dbReference type="InterPro" id="IPR011011">
    <property type="entry name" value="Znf_FYVE_PHD"/>
</dbReference>
<sequence length="1279" mass="144018">MAAANAGQINHAQPGPIDRSVLTLQPNHRSEAIWNGQDPGSLKCRARSEEFSNREPMVDDRVIDIIKALGLEGLLRTPGREIDHGLITALVERWRPETHTFHMPHGEVTITLQDVEVLLGLPVDGDAVTGSTQKEWENVCDEYLGFRPTNEDHLECAGQRILIKRLLEQVAHPLPPNVEDDEVHRYARCYILALLGDTIFMDKSGDRVHLMWVQQLEDLRNPRRYSWGSACLAWLYRQLCRASDKKASQIGGCLLLVQYWAWARFPYLCPAVERGPPVGAYGPPVRGPLSLKWVWVPNKKNRLAQVFRDRYREQIALMLPNQVVWQPYEDEYENLPPWCVAGRAVWTAIVPLVCFHLVEKHIPDRVVWQFGMIQEIPRHVNTDPVLHAIDLRGKMGVDWMRRHAMHLTDWGHRLQRRCQAVLGDMPLQHEYFDWFTRITRRFINIPGARFILMIEGYVRMMRRHPVGTEEHNDIINVLEAVHEIGRVRSREPEAPNEEAATPAAAPTQRPSTTESPSTSTAPAGRCSRPPVATPQVVPTLDPSPSTAHPSLSPTIPSPTPHPSVSPTIPSPTSHPSPTPTIPLGTPHESPSPTIPPPTPHESPSPTIPPPTPHACPGSDMRPPTPRSFPELSPIPSFDLGLDQTPPDLQQDPPSHSTSIGPPHVQPEQPVGLAAAAEGRPKRISKAPPCGTGGHKHGHNARPEASDEGHARPPPYYTRKRKVLKKLLKDDAISKARINTEVELENVPPYEPPKDELVSNFENPIIAPDRSKLPKRHGATSAAQPFLVSLSLNCRNSGIGIIILYPYICILISLYASGQKNHLSGFHKPYLKLSFDTVQQLIDVKSDLLHVVQRNQEKFDAAEAYESIIAGKRVVRVCKYDVALIDLTMMIMTLMTSTDEMGLGKTVELLACIFAHRKSASECGIFANTEVQFPGHQKINLKRLKRELVECICGAISESRKYKGLWVQCHICDSWQHADCVGYSPKRKRLKSSEISNGQRYENGSMGEFEKHTRKQNNADIVVRDGEHICPLCLELIQATESPVATGATLIVCPAPILPQWHAEIIRHTHPGSLKTCIYEGVKITPLSNTSVADISELVGADIVLTTYDVLKEDLSHDSDRHEGDRRLMRFQKRYPVVPTPLTRIFWWRICLDEAQMVECNAAAATEMALRLHAKHRWCITGTPIQRKLDDLFGLLRFLKASPFDVSRWWMEVIRDPYELFVGLCLEIKVIVFFIRFLTHLETEKINIQFGGWKYFIRPSKTRTSQASCSERLNKPSREN</sequence>
<dbReference type="SMART" id="SM00249">
    <property type="entry name" value="PHD"/>
    <property type="match status" value="1"/>
</dbReference>
<dbReference type="AlphaFoldDB" id="A0A7N2M7E6"/>
<dbReference type="Gramene" id="QL08p003473:mrna">
    <property type="protein sequence ID" value="QL08p003473:mrna"/>
    <property type="gene ID" value="QL08p003473"/>
</dbReference>
<dbReference type="EnsemblPlants" id="QL08p003473:mrna">
    <property type="protein sequence ID" value="QL08p003473:mrna"/>
    <property type="gene ID" value="QL08p003473"/>
</dbReference>
<feature type="compositionally biased region" description="Pro residues" evidence="4">
    <location>
        <begin position="592"/>
        <end position="613"/>
    </location>
</feature>
<evidence type="ECO:0000256" key="2">
    <source>
        <dbReference type="ARBA" id="ARBA00022771"/>
    </source>
</evidence>
<feature type="compositionally biased region" description="Low complexity" evidence="4">
    <location>
        <begin position="638"/>
        <end position="653"/>
    </location>
</feature>
<name>A0A7N2M7E6_QUELO</name>
<accession>A0A7N2M7E6</accession>
<dbReference type="PRINTS" id="PR01217">
    <property type="entry name" value="PRICHEXTENSN"/>
</dbReference>
<evidence type="ECO:0000259" key="5">
    <source>
        <dbReference type="SMART" id="SM00249"/>
    </source>
</evidence>
<feature type="compositionally biased region" description="Low complexity" evidence="4">
    <location>
        <begin position="497"/>
        <end position="522"/>
    </location>
</feature>
<dbReference type="SMART" id="SM00487">
    <property type="entry name" value="DEXDc"/>
    <property type="match status" value="1"/>
</dbReference>
<evidence type="ECO:0000313" key="8">
    <source>
        <dbReference type="Proteomes" id="UP000594261"/>
    </source>
</evidence>
<dbReference type="Pfam" id="PF10536">
    <property type="entry name" value="PMD"/>
    <property type="match status" value="1"/>
</dbReference>
<protein>
    <submittedName>
        <fullName evidence="7">Uncharacterized protein</fullName>
    </submittedName>
</protein>
<dbReference type="InterPro" id="IPR019557">
    <property type="entry name" value="AminoTfrase-like_pln_mobile"/>
</dbReference>
<feature type="compositionally biased region" description="Pro residues" evidence="4">
    <location>
        <begin position="555"/>
        <end position="580"/>
    </location>
</feature>
<keyword evidence="3" id="KW-0862">Zinc</keyword>
<feature type="region of interest" description="Disordered" evidence="4">
    <location>
        <begin position="488"/>
        <end position="715"/>
    </location>
</feature>
<dbReference type="PANTHER" id="PTHR45865">
    <property type="entry name" value="E3 UBIQUITIN-PROTEIN LIGASE SHPRH FAMILY MEMBER"/>
    <property type="match status" value="1"/>
</dbReference>
<evidence type="ECO:0000256" key="1">
    <source>
        <dbReference type="ARBA" id="ARBA00022723"/>
    </source>
</evidence>
<dbReference type="InterPro" id="IPR052583">
    <property type="entry name" value="ATP-helicase/E3_Ub-Ligase"/>
</dbReference>
<reference evidence="7 8" key="1">
    <citation type="journal article" date="2016" name="G3 (Bethesda)">
        <title>First Draft Assembly and Annotation of the Genome of a California Endemic Oak Quercus lobata Nee (Fagaceae).</title>
        <authorList>
            <person name="Sork V.L."/>
            <person name="Fitz-Gibbon S.T."/>
            <person name="Puiu D."/>
            <person name="Crepeau M."/>
            <person name="Gugger P.F."/>
            <person name="Sherman R."/>
            <person name="Stevens K."/>
            <person name="Langley C.H."/>
            <person name="Pellegrini M."/>
            <person name="Salzberg S.L."/>
        </authorList>
    </citation>
    <scope>NUCLEOTIDE SEQUENCE [LARGE SCALE GENOMIC DNA]</scope>
    <source>
        <strain evidence="7 8">cv. SW786</strain>
    </source>
</reference>
<keyword evidence="1" id="KW-0479">Metal-binding</keyword>
<proteinExistence type="predicted"/>
<dbReference type="InterPro" id="IPR038718">
    <property type="entry name" value="SNF2-like_sf"/>
</dbReference>
<feature type="compositionally biased region" description="Basic and acidic residues" evidence="4">
    <location>
        <begin position="700"/>
        <end position="710"/>
    </location>
</feature>
<dbReference type="InterPro" id="IPR000330">
    <property type="entry name" value="SNF2_N"/>
</dbReference>
<evidence type="ECO:0000256" key="4">
    <source>
        <dbReference type="SAM" id="MobiDB-lite"/>
    </source>
</evidence>
<keyword evidence="8" id="KW-1185">Reference proteome</keyword>
<dbReference type="InterPro" id="IPR014001">
    <property type="entry name" value="Helicase_ATP-bd"/>
</dbReference>
<dbReference type="InterPro" id="IPR027417">
    <property type="entry name" value="P-loop_NTPase"/>
</dbReference>
<dbReference type="Pfam" id="PF00176">
    <property type="entry name" value="SNF2-rel_dom"/>
    <property type="match status" value="1"/>
</dbReference>
<feature type="domain" description="Helicase ATP-binding" evidence="6">
    <location>
        <begin position="879"/>
        <end position="1208"/>
    </location>
</feature>
<feature type="domain" description="Zinc finger PHD-type" evidence="5">
    <location>
        <begin position="949"/>
        <end position="1033"/>
    </location>
</feature>
<reference evidence="7" key="2">
    <citation type="submission" date="2021-01" db="UniProtKB">
        <authorList>
            <consortium name="EnsemblPlants"/>
        </authorList>
    </citation>
    <scope>IDENTIFICATION</scope>
</reference>
<dbReference type="SUPFAM" id="SSF57903">
    <property type="entry name" value="FYVE/PHD zinc finger"/>
    <property type="match status" value="1"/>
</dbReference>
<keyword evidence="2" id="KW-0863">Zinc-finger</keyword>